<dbReference type="OMA" id="GQPPKTC"/>
<dbReference type="PANTHER" id="PTHR35567:SF1">
    <property type="entry name" value="CONSERVED FUNGAL PROTEIN (AFU_ORTHOLOGUE AFUA_1G14230)"/>
    <property type="match status" value="1"/>
</dbReference>
<evidence type="ECO:0000256" key="1">
    <source>
        <dbReference type="SAM" id="SignalP"/>
    </source>
</evidence>
<evidence type="ECO:0000313" key="2">
    <source>
        <dbReference type="EMBL" id="EPE27216.1"/>
    </source>
</evidence>
<accession>S3D569</accession>
<feature type="signal peptide" evidence="1">
    <location>
        <begin position="1"/>
        <end position="17"/>
    </location>
</feature>
<protein>
    <recommendedName>
        <fullName evidence="4">Malate dehydrogenase</fullName>
    </recommendedName>
</protein>
<dbReference type="OrthoDB" id="1859733at2759"/>
<dbReference type="EMBL" id="KE145370">
    <property type="protein sequence ID" value="EPE27216.1"/>
    <property type="molecule type" value="Genomic_DNA"/>
</dbReference>
<dbReference type="AlphaFoldDB" id="S3D569"/>
<evidence type="ECO:0008006" key="4">
    <source>
        <dbReference type="Google" id="ProtNLM"/>
    </source>
</evidence>
<gene>
    <name evidence="2" type="ORF">GLAREA_03131</name>
</gene>
<dbReference type="GeneID" id="19462186"/>
<dbReference type="InterPro" id="IPR021851">
    <property type="entry name" value="DUF3455"/>
</dbReference>
<sequence>MLSQIWMASALCAVALAAPSLAPGAAARPEEMKVLSQYFQMLATKVQAGKMMGMVPVCDLSKAVLPVAAPTNLPLPSAGMSLKHVAIGRGTQNYTCSQTNATAAPTAVGAVATLFNASCVASTYPDLLAMIPKVALEFNMTANQKILSPSNLAISGQHYFTNLTTPLFDLDTTAMKLGVAPCQKNSSIPAPTDAPVGQNGLGLGAVPWLKLTTRSGATGDLAEVYRVNTAGGSPPKVCAGMPETFQVEYAAEYWFYES</sequence>
<keyword evidence="1" id="KW-0732">Signal</keyword>
<organism evidence="2 3">
    <name type="scientific">Glarea lozoyensis (strain ATCC 20868 / MF5171)</name>
    <dbReference type="NCBI Taxonomy" id="1116229"/>
    <lineage>
        <taxon>Eukaryota</taxon>
        <taxon>Fungi</taxon>
        <taxon>Dikarya</taxon>
        <taxon>Ascomycota</taxon>
        <taxon>Pezizomycotina</taxon>
        <taxon>Leotiomycetes</taxon>
        <taxon>Helotiales</taxon>
        <taxon>Helotiaceae</taxon>
        <taxon>Glarea</taxon>
    </lineage>
</organism>
<evidence type="ECO:0000313" key="3">
    <source>
        <dbReference type="Proteomes" id="UP000016922"/>
    </source>
</evidence>
<keyword evidence="3" id="KW-1185">Reference proteome</keyword>
<reference evidence="2 3" key="1">
    <citation type="journal article" date="2013" name="BMC Genomics">
        <title>Genomics-driven discovery of the pneumocandin biosynthetic gene cluster in the fungus Glarea lozoyensis.</title>
        <authorList>
            <person name="Chen L."/>
            <person name="Yue Q."/>
            <person name="Zhang X."/>
            <person name="Xiang M."/>
            <person name="Wang C."/>
            <person name="Li S."/>
            <person name="Che Y."/>
            <person name="Ortiz-Lopez F.J."/>
            <person name="Bills G.F."/>
            <person name="Liu X."/>
            <person name="An Z."/>
        </authorList>
    </citation>
    <scope>NUCLEOTIDE SEQUENCE [LARGE SCALE GENOMIC DNA]</scope>
    <source>
        <strain evidence="3">ATCC 20868 / MF5171</strain>
    </source>
</reference>
<dbReference type="eggNOG" id="ENOG502S85Z">
    <property type="taxonomic scope" value="Eukaryota"/>
</dbReference>
<dbReference type="Proteomes" id="UP000016922">
    <property type="component" value="Unassembled WGS sequence"/>
</dbReference>
<proteinExistence type="predicted"/>
<dbReference type="Pfam" id="PF11937">
    <property type="entry name" value="DUF3455"/>
    <property type="match status" value="1"/>
</dbReference>
<dbReference type="KEGG" id="glz:GLAREA_03131"/>
<dbReference type="RefSeq" id="XP_008086406.1">
    <property type="nucleotide sequence ID" value="XM_008088215.1"/>
</dbReference>
<feature type="chain" id="PRO_5004519516" description="Malate dehydrogenase" evidence="1">
    <location>
        <begin position="18"/>
        <end position="258"/>
    </location>
</feature>
<dbReference type="PANTHER" id="PTHR35567">
    <property type="entry name" value="MALATE DEHYDROGENASE (AFU_ORTHOLOGUE AFUA_2G13800)"/>
    <property type="match status" value="1"/>
</dbReference>
<name>S3D569_GLAL2</name>
<dbReference type="HOGENOM" id="CLU_067863_0_0_1"/>